<dbReference type="GO" id="GO:0009099">
    <property type="term" value="P:L-valine biosynthetic process"/>
    <property type="evidence" value="ECO:0007669"/>
    <property type="project" value="TreeGrafter"/>
</dbReference>
<evidence type="ECO:0000256" key="3">
    <source>
        <dbReference type="ARBA" id="ARBA00006341"/>
    </source>
</evidence>
<sequence length="137" mass="15259">MTFVVDANTDAEQVVKQVDKLIEVVNIRDISAESLISREMAMVKVRADKSNRSQIIELVDIFGAEIVDVAPDSVIVEITGEEEKIESLIALLGDFEVIELVRTGRVAMLRGSAASHPREEQEEPERYQGFEPPYSAK</sequence>
<comment type="similarity">
    <text evidence="3">Belongs to the acetolactate synthase small subunit family.</text>
</comment>
<dbReference type="GO" id="GO:0005829">
    <property type="term" value="C:cytosol"/>
    <property type="evidence" value="ECO:0007669"/>
    <property type="project" value="TreeGrafter"/>
</dbReference>
<dbReference type="EMBL" id="LAZR01013674">
    <property type="protein sequence ID" value="KKM20896.1"/>
    <property type="molecule type" value="Genomic_DNA"/>
</dbReference>
<dbReference type="InterPro" id="IPR004789">
    <property type="entry name" value="Acetalactate_synth_ssu"/>
</dbReference>
<dbReference type="GO" id="GO:0009097">
    <property type="term" value="P:isoleucine biosynthetic process"/>
    <property type="evidence" value="ECO:0007669"/>
    <property type="project" value="TreeGrafter"/>
</dbReference>
<organism evidence="8">
    <name type="scientific">marine sediment metagenome</name>
    <dbReference type="NCBI Taxonomy" id="412755"/>
    <lineage>
        <taxon>unclassified sequences</taxon>
        <taxon>metagenomes</taxon>
        <taxon>ecological metagenomes</taxon>
    </lineage>
</organism>
<proteinExistence type="inferred from homology"/>
<comment type="pathway">
    <text evidence="1">Amino-acid biosynthesis; L-isoleucine biosynthesis; L-isoleucine from 2-oxobutanoate: step 1/4.</text>
</comment>
<dbReference type="InterPro" id="IPR045865">
    <property type="entry name" value="ACT-like_dom_sf"/>
</dbReference>
<reference evidence="8" key="1">
    <citation type="journal article" date="2015" name="Nature">
        <title>Complex archaea that bridge the gap between prokaryotes and eukaryotes.</title>
        <authorList>
            <person name="Spang A."/>
            <person name="Saw J.H."/>
            <person name="Jorgensen S.L."/>
            <person name="Zaremba-Niedzwiedzka K."/>
            <person name="Martijn J."/>
            <person name="Lind A.E."/>
            <person name="van Eijk R."/>
            <person name="Schleper C."/>
            <person name="Guy L."/>
            <person name="Ettema T.J."/>
        </authorList>
    </citation>
    <scope>NUCLEOTIDE SEQUENCE</scope>
</reference>
<dbReference type="Pfam" id="PF10369">
    <property type="entry name" value="ALS_ss_C"/>
    <property type="match status" value="1"/>
</dbReference>
<evidence type="ECO:0000256" key="6">
    <source>
        <dbReference type="SAM" id="MobiDB-lite"/>
    </source>
</evidence>
<dbReference type="PANTHER" id="PTHR30239:SF0">
    <property type="entry name" value="ACETOLACTATE SYNTHASE SMALL SUBUNIT 1, CHLOROPLASTIC"/>
    <property type="match status" value="1"/>
</dbReference>
<name>A0A0F9HZK9_9ZZZZ</name>
<dbReference type="AlphaFoldDB" id="A0A0F9HZK9"/>
<keyword evidence="5" id="KW-0100">Branched-chain amino acid biosynthesis</keyword>
<evidence type="ECO:0000259" key="7">
    <source>
        <dbReference type="Pfam" id="PF10369"/>
    </source>
</evidence>
<comment type="caution">
    <text evidence="8">The sequence shown here is derived from an EMBL/GenBank/DDBJ whole genome shotgun (WGS) entry which is preliminary data.</text>
</comment>
<dbReference type="InterPro" id="IPR019455">
    <property type="entry name" value="Acetolactate_synth_ssu_C"/>
</dbReference>
<dbReference type="NCBIfam" id="NF008864">
    <property type="entry name" value="PRK11895.1"/>
    <property type="match status" value="1"/>
</dbReference>
<accession>A0A0F9HZK9</accession>
<evidence type="ECO:0000256" key="5">
    <source>
        <dbReference type="ARBA" id="ARBA00023304"/>
    </source>
</evidence>
<feature type="compositionally biased region" description="Basic and acidic residues" evidence="6">
    <location>
        <begin position="116"/>
        <end position="128"/>
    </location>
</feature>
<protein>
    <recommendedName>
        <fullName evidence="7">Acetolactate synthase small subunit C-terminal domain-containing protein</fullName>
    </recommendedName>
</protein>
<evidence type="ECO:0000313" key="8">
    <source>
        <dbReference type="EMBL" id="KKM20896.1"/>
    </source>
</evidence>
<feature type="region of interest" description="Disordered" evidence="6">
    <location>
        <begin position="112"/>
        <end position="137"/>
    </location>
</feature>
<keyword evidence="4" id="KW-0028">Amino-acid biosynthesis</keyword>
<dbReference type="InterPro" id="IPR027271">
    <property type="entry name" value="Acetolactate_synth/TF_NikR_C"/>
</dbReference>
<dbReference type="FunFam" id="3.30.70.1150:FF:000001">
    <property type="entry name" value="Acetolactate synthase small subunit"/>
    <property type="match status" value="1"/>
</dbReference>
<evidence type="ECO:0000256" key="4">
    <source>
        <dbReference type="ARBA" id="ARBA00022605"/>
    </source>
</evidence>
<dbReference type="Gene3D" id="3.30.70.1150">
    <property type="entry name" value="ACT-like. Chain A, domain 2"/>
    <property type="match status" value="1"/>
</dbReference>
<dbReference type="GO" id="GO:1990610">
    <property type="term" value="F:acetolactate synthase regulator activity"/>
    <property type="evidence" value="ECO:0007669"/>
    <property type="project" value="InterPro"/>
</dbReference>
<comment type="pathway">
    <text evidence="2">Amino-acid biosynthesis; L-valine biosynthesis; L-valine from pyruvate: step 1/4.</text>
</comment>
<evidence type="ECO:0000256" key="1">
    <source>
        <dbReference type="ARBA" id="ARBA00004974"/>
    </source>
</evidence>
<feature type="domain" description="Acetolactate synthase small subunit C-terminal" evidence="7">
    <location>
        <begin position="38"/>
        <end position="111"/>
    </location>
</feature>
<dbReference type="NCBIfam" id="TIGR00119">
    <property type="entry name" value="acolac_sm"/>
    <property type="match status" value="1"/>
</dbReference>
<dbReference type="GO" id="GO:0003984">
    <property type="term" value="F:acetolactate synthase activity"/>
    <property type="evidence" value="ECO:0007669"/>
    <property type="project" value="TreeGrafter"/>
</dbReference>
<gene>
    <name evidence="8" type="ORF">LCGC14_1640880</name>
</gene>
<evidence type="ECO:0000256" key="2">
    <source>
        <dbReference type="ARBA" id="ARBA00005025"/>
    </source>
</evidence>
<dbReference type="SUPFAM" id="SSF55021">
    <property type="entry name" value="ACT-like"/>
    <property type="match status" value="1"/>
</dbReference>
<dbReference type="PANTHER" id="PTHR30239">
    <property type="entry name" value="ACETOLACTATE SYNTHASE SMALL SUBUNIT"/>
    <property type="match status" value="1"/>
</dbReference>
<dbReference type="Gene3D" id="3.30.70.260">
    <property type="match status" value="1"/>
</dbReference>